<dbReference type="GO" id="GO:0005886">
    <property type="term" value="C:plasma membrane"/>
    <property type="evidence" value="ECO:0007669"/>
    <property type="project" value="UniProtKB-SubCell"/>
</dbReference>
<sequence>MLYIKLLISFFQIGLFSIGGGYASLPLIQNQVVDINKWLTMSEYTDLITISGMTPGPIAINASTFVGMRVGGLFGAFMATLGCVLPSTIIVVFLAVLYKKYKNIYLVQGILKGLHPAVTALIASAGLSILSLTFWGDEGITLNPADVNVLSVILFGISLFILKKYKMNPIYVMLGSGIISLAFYLLL</sequence>
<dbReference type="PANTHER" id="PTHR43663">
    <property type="entry name" value="CHROMATE TRANSPORT PROTEIN-RELATED"/>
    <property type="match status" value="1"/>
</dbReference>
<evidence type="ECO:0000256" key="6">
    <source>
        <dbReference type="ARBA" id="ARBA00023136"/>
    </source>
</evidence>
<evidence type="ECO:0000256" key="4">
    <source>
        <dbReference type="ARBA" id="ARBA00022692"/>
    </source>
</evidence>
<keyword evidence="6 7" id="KW-0472">Membrane</keyword>
<keyword evidence="5 7" id="KW-1133">Transmembrane helix</keyword>
<feature type="transmembrane region" description="Helical" evidence="7">
    <location>
        <begin position="142"/>
        <end position="162"/>
    </location>
</feature>
<dbReference type="RefSeq" id="WP_161838152.1">
    <property type="nucleotide sequence ID" value="NZ_CP048000.1"/>
</dbReference>
<feature type="transmembrane region" description="Helical" evidence="7">
    <location>
        <begin position="117"/>
        <end position="136"/>
    </location>
</feature>
<dbReference type="Proteomes" id="UP000464314">
    <property type="component" value="Chromosome"/>
</dbReference>
<dbReference type="InterPro" id="IPR052518">
    <property type="entry name" value="CHR_Transporter"/>
</dbReference>
<evidence type="ECO:0000256" key="7">
    <source>
        <dbReference type="SAM" id="Phobius"/>
    </source>
</evidence>
<evidence type="ECO:0000313" key="8">
    <source>
        <dbReference type="EMBL" id="QHQ61327.1"/>
    </source>
</evidence>
<name>A0A6P1TM07_9FIRM</name>
<dbReference type="AlphaFoldDB" id="A0A6P1TM07"/>
<feature type="transmembrane region" description="Helical" evidence="7">
    <location>
        <begin position="169"/>
        <end position="186"/>
    </location>
</feature>
<dbReference type="KEGG" id="anr:Ana3638_11525"/>
<evidence type="ECO:0000256" key="2">
    <source>
        <dbReference type="ARBA" id="ARBA00005262"/>
    </source>
</evidence>
<dbReference type="PANTHER" id="PTHR43663:SF1">
    <property type="entry name" value="CHROMATE TRANSPORTER"/>
    <property type="match status" value="1"/>
</dbReference>
<keyword evidence="9" id="KW-1185">Reference proteome</keyword>
<dbReference type="InterPro" id="IPR003370">
    <property type="entry name" value="Chromate_transpt"/>
</dbReference>
<dbReference type="EMBL" id="CP048000">
    <property type="protein sequence ID" value="QHQ61327.1"/>
    <property type="molecule type" value="Genomic_DNA"/>
</dbReference>
<evidence type="ECO:0000256" key="1">
    <source>
        <dbReference type="ARBA" id="ARBA00004651"/>
    </source>
</evidence>
<evidence type="ECO:0000256" key="3">
    <source>
        <dbReference type="ARBA" id="ARBA00022475"/>
    </source>
</evidence>
<organism evidence="8 9">
    <name type="scientific">Anaerocolumna sedimenticola</name>
    <dbReference type="NCBI Taxonomy" id="2696063"/>
    <lineage>
        <taxon>Bacteria</taxon>
        <taxon>Bacillati</taxon>
        <taxon>Bacillota</taxon>
        <taxon>Clostridia</taxon>
        <taxon>Lachnospirales</taxon>
        <taxon>Lachnospiraceae</taxon>
        <taxon>Anaerocolumna</taxon>
    </lineage>
</organism>
<protein>
    <submittedName>
        <fullName evidence="8">Chromate transporter</fullName>
    </submittedName>
</protein>
<proteinExistence type="inferred from homology"/>
<comment type="subcellular location">
    <subcellularLocation>
        <location evidence="1">Cell membrane</location>
        <topology evidence="1">Multi-pass membrane protein</topology>
    </subcellularLocation>
</comment>
<gene>
    <name evidence="8" type="ORF">Ana3638_11525</name>
</gene>
<feature type="transmembrane region" description="Helical" evidence="7">
    <location>
        <begin position="73"/>
        <end position="97"/>
    </location>
</feature>
<keyword evidence="3" id="KW-1003">Cell membrane</keyword>
<accession>A0A6P1TM07</accession>
<dbReference type="GO" id="GO:0015109">
    <property type="term" value="F:chromate transmembrane transporter activity"/>
    <property type="evidence" value="ECO:0007669"/>
    <property type="project" value="InterPro"/>
</dbReference>
<comment type="similarity">
    <text evidence="2">Belongs to the chromate ion transporter (CHR) (TC 2.A.51) family.</text>
</comment>
<evidence type="ECO:0000256" key="5">
    <source>
        <dbReference type="ARBA" id="ARBA00022989"/>
    </source>
</evidence>
<dbReference type="Pfam" id="PF02417">
    <property type="entry name" value="Chromate_transp"/>
    <property type="match status" value="1"/>
</dbReference>
<evidence type="ECO:0000313" key="9">
    <source>
        <dbReference type="Proteomes" id="UP000464314"/>
    </source>
</evidence>
<reference evidence="8 9" key="1">
    <citation type="submission" date="2020-01" db="EMBL/GenBank/DDBJ databases">
        <title>Genome analysis of Anaerocolumna sp. CBA3638.</title>
        <authorList>
            <person name="Kim J."/>
            <person name="Roh S.W."/>
        </authorList>
    </citation>
    <scope>NUCLEOTIDE SEQUENCE [LARGE SCALE GENOMIC DNA]</scope>
    <source>
        <strain evidence="8 9">CBA3638</strain>
    </source>
</reference>
<keyword evidence="4 7" id="KW-0812">Transmembrane</keyword>